<reference evidence="5 6" key="1">
    <citation type="journal article" date="2021" name="Sci. Rep.">
        <title>The distribution of antibiotic resistance genes in chicken gut microbiota commensals.</title>
        <authorList>
            <person name="Juricova H."/>
            <person name="Matiasovicova J."/>
            <person name="Kubasova T."/>
            <person name="Cejkova D."/>
            <person name="Rychlik I."/>
        </authorList>
    </citation>
    <scope>NUCLEOTIDE SEQUENCE [LARGE SCALE GENOMIC DNA]</scope>
    <source>
        <strain evidence="5 6">An537</strain>
    </source>
</reference>
<dbReference type="RefSeq" id="WP_205087369.1">
    <property type="nucleotide sequence ID" value="NZ_JACJLA010000002.1"/>
</dbReference>
<keyword evidence="2" id="KW-0378">Hydrolase</keyword>
<name>A0ABS2GD72_9FIRM</name>
<evidence type="ECO:0000256" key="3">
    <source>
        <dbReference type="ARBA" id="ARBA00022839"/>
    </source>
</evidence>
<evidence type="ECO:0000256" key="2">
    <source>
        <dbReference type="ARBA" id="ARBA00022801"/>
    </source>
</evidence>
<dbReference type="InterPro" id="IPR047201">
    <property type="entry name" value="ERI-1_3'hExo-like"/>
</dbReference>
<dbReference type="PANTHER" id="PTHR23044:SF61">
    <property type="entry name" value="3'-5' EXORIBONUCLEASE 1-RELATED"/>
    <property type="match status" value="1"/>
</dbReference>
<dbReference type="SMART" id="SM00479">
    <property type="entry name" value="EXOIII"/>
    <property type="match status" value="1"/>
</dbReference>
<dbReference type="EMBL" id="JACJLA010000002">
    <property type="protein sequence ID" value="MBM6912099.1"/>
    <property type="molecule type" value="Genomic_DNA"/>
</dbReference>
<dbReference type="InterPro" id="IPR013520">
    <property type="entry name" value="Ribonucl_H"/>
</dbReference>
<sequence length="327" mass="38365">MEYVIFDLEWNQPYDNDISFIKRTGMPLAGEIIQIGAIKLDAKFHRIDSFNCIVKPKYLKRMHCHVQRLTHITNEDLALGTDFVTAFRRFDSWCGDDVVLLTWGVDDITMLRDNLRLHKLPGQLRLPWYDAQLLYAHFIHGNQEQVSLKRAMEELSITSDDLTAHDALHDSIFTGRVCQQIPLAEGMAIYDELTRESTHSVYFPAPLAFFIYENFEDKEEGFRLPKVHRVYCPHCQEPLQLRRMERIARDKQMTIGHCNKHGDFAVLWRVSKYMARHRLPRFYITKTITEAPPFMTALYEKKAHINKVKWERYLASKAQMESQGKEG</sequence>
<feature type="domain" description="Exonuclease" evidence="4">
    <location>
        <begin position="2"/>
        <end position="187"/>
    </location>
</feature>
<evidence type="ECO:0000313" key="6">
    <source>
        <dbReference type="Proteomes" id="UP000707138"/>
    </source>
</evidence>
<proteinExistence type="predicted"/>
<keyword evidence="6" id="KW-1185">Reference proteome</keyword>
<dbReference type="GO" id="GO:0004527">
    <property type="term" value="F:exonuclease activity"/>
    <property type="evidence" value="ECO:0007669"/>
    <property type="project" value="UniProtKB-KW"/>
</dbReference>
<protein>
    <submittedName>
        <fullName evidence="5">Exonuclease domain-containing protein</fullName>
    </submittedName>
</protein>
<keyword evidence="3 5" id="KW-0269">Exonuclease</keyword>
<accession>A0ABS2GD72</accession>
<comment type="caution">
    <text evidence="5">The sequence shown here is derived from an EMBL/GenBank/DDBJ whole genome shotgun (WGS) entry which is preliminary data.</text>
</comment>
<evidence type="ECO:0000259" key="4">
    <source>
        <dbReference type="SMART" id="SM00479"/>
    </source>
</evidence>
<dbReference type="PANTHER" id="PTHR23044">
    <property type="entry name" value="3'-5' EXONUCLEASE ERI1-RELATED"/>
    <property type="match status" value="1"/>
</dbReference>
<dbReference type="InterPro" id="IPR051274">
    <property type="entry name" value="3-5_Exoribonuclease"/>
</dbReference>
<evidence type="ECO:0000256" key="1">
    <source>
        <dbReference type="ARBA" id="ARBA00022722"/>
    </source>
</evidence>
<dbReference type="InterPro" id="IPR036397">
    <property type="entry name" value="RNaseH_sf"/>
</dbReference>
<dbReference type="CDD" id="cd06133">
    <property type="entry name" value="ERI-1_3'hExo_like"/>
    <property type="match status" value="1"/>
</dbReference>
<keyword evidence="1" id="KW-0540">Nuclease</keyword>
<evidence type="ECO:0000313" key="5">
    <source>
        <dbReference type="EMBL" id="MBM6912099.1"/>
    </source>
</evidence>
<dbReference type="InterPro" id="IPR012337">
    <property type="entry name" value="RNaseH-like_sf"/>
</dbReference>
<gene>
    <name evidence="5" type="ORF">H6A01_01980</name>
</gene>
<dbReference type="Gene3D" id="3.30.420.10">
    <property type="entry name" value="Ribonuclease H-like superfamily/Ribonuclease H"/>
    <property type="match status" value="1"/>
</dbReference>
<dbReference type="Proteomes" id="UP000707138">
    <property type="component" value="Unassembled WGS sequence"/>
</dbReference>
<dbReference type="Pfam" id="PF00929">
    <property type="entry name" value="RNase_T"/>
    <property type="match status" value="1"/>
</dbReference>
<organism evidence="5 6">
    <name type="scientific">Veillonella magna</name>
    <dbReference type="NCBI Taxonomy" id="464322"/>
    <lineage>
        <taxon>Bacteria</taxon>
        <taxon>Bacillati</taxon>
        <taxon>Bacillota</taxon>
        <taxon>Negativicutes</taxon>
        <taxon>Veillonellales</taxon>
        <taxon>Veillonellaceae</taxon>
        <taxon>Veillonella</taxon>
    </lineage>
</organism>
<dbReference type="SUPFAM" id="SSF53098">
    <property type="entry name" value="Ribonuclease H-like"/>
    <property type="match status" value="1"/>
</dbReference>